<evidence type="ECO:0000256" key="1">
    <source>
        <dbReference type="SAM" id="Phobius"/>
    </source>
</evidence>
<keyword evidence="1" id="KW-0472">Membrane</keyword>
<dbReference type="CDD" id="cd00198">
    <property type="entry name" value="vWFA"/>
    <property type="match status" value="1"/>
</dbReference>
<accession>A0A4R6I4E6</accession>
<reference evidence="3 4" key="1">
    <citation type="submission" date="2019-03" db="EMBL/GenBank/DDBJ databases">
        <title>Freshwater and sediment microbial communities from various areas in North America, analyzing microbe dynamics in response to fracking.</title>
        <authorList>
            <person name="Lamendella R."/>
        </authorList>
    </citation>
    <scope>NUCLEOTIDE SEQUENCE [LARGE SCALE GENOMIC DNA]</scope>
    <source>
        <strain evidence="3 4">1_TX</strain>
    </source>
</reference>
<organism evidence="3 4">
    <name type="scientific">Halomonas ventosae</name>
    <dbReference type="NCBI Taxonomy" id="229007"/>
    <lineage>
        <taxon>Bacteria</taxon>
        <taxon>Pseudomonadati</taxon>
        <taxon>Pseudomonadota</taxon>
        <taxon>Gammaproteobacteria</taxon>
        <taxon>Oceanospirillales</taxon>
        <taxon>Halomonadaceae</taxon>
        <taxon>Halomonas</taxon>
    </lineage>
</organism>
<sequence>MGGYGEERSPGWLSGILAICCALWVWGGPAVAQQGGEQRPDVRVVVDVSGSMKHNDPDRLALSALDMLVALLPNGVTAGVWTFGETVDNPLPLDEVDAAWRQRARALPPALQAYQQYTDIELALREAAMAKAQGGRHLVLLTDGMIDLPPLRGAKPGIDQASRRRLVEQLANELAEQNVTLHAIAFSDQADLALVERLAQSTGGLASLAENPEALLGAFLDIIERIFPSDQVPLEAGRFFIDDGVETFSALLFHEPDDLPLALIAPDGTRYRAAGLLDDIRWQVAPRFDLIQVPKPQVGEWRLEGVVGESSRVNVVSSRHLRTADLPTTLYLGFEVPVEAWLERDGEPPGIGSEGLSMSILLQDLTGVIQSRVTLKADAGRFRGRLPAPALTGNARLVIRAEGENFQRQREQAVNVLPAIGAVHRPREGRVVLAAKHPRLTRDNTRIHGELQGERLEARPVEESRWHLDLPELDETLSQPLRLTATIELDGEARELALPRLLLNPDGRIGIDLADVAGSTLGTQRFADGRPDDASPPSAETMADRFVAWVNRLPEAAIDLWQAGMPGLQRLWQAQRRDPRLWSAVVLLVLVWLVASLSRRRRRRRPPRREEPHV</sequence>
<keyword evidence="4" id="KW-1185">Reference proteome</keyword>
<comment type="caution">
    <text evidence="3">The sequence shown here is derived from an EMBL/GenBank/DDBJ whole genome shotgun (WGS) entry which is preliminary data.</text>
</comment>
<feature type="domain" description="VWFA" evidence="2">
    <location>
        <begin position="41"/>
        <end position="226"/>
    </location>
</feature>
<dbReference type="SMART" id="SM00327">
    <property type="entry name" value="VWA"/>
    <property type="match status" value="1"/>
</dbReference>
<dbReference type="InterPro" id="IPR036465">
    <property type="entry name" value="vWFA_dom_sf"/>
</dbReference>
<gene>
    <name evidence="3" type="ORF">DFO68_10149</name>
</gene>
<dbReference type="PROSITE" id="PS50234">
    <property type="entry name" value="VWFA"/>
    <property type="match status" value="1"/>
</dbReference>
<dbReference type="AlphaFoldDB" id="A0A4R6I4E6"/>
<proteinExistence type="predicted"/>
<name>A0A4R6I4E6_9GAMM</name>
<dbReference type="OrthoDB" id="798937at2"/>
<dbReference type="Gene3D" id="3.40.50.410">
    <property type="entry name" value="von Willebrand factor, type A domain"/>
    <property type="match status" value="1"/>
</dbReference>
<dbReference type="Pfam" id="PF13768">
    <property type="entry name" value="VWA_3"/>
    <property type="match status" value="1"/>
</dbReference>
<dbReference type="Proteomes" id="UP000295150">
    <property type="component" value="Unassembled WGS sequence"/>
</dbReference>
<evidence type="ECO:0000313" key="3">
    <source>
        <dbReference type="EMBL" id="TDO16522.1"/>
    </source>
</evidence>
<dbReference type="EMBL" id="SNWH01000001">
    <property type="protein sequence ID" value="TDO16522.1"/>
    <property type="molecule type" value="Genomic_DNA"/>
</dbReference>
<dbReference type="InterPro" id="IPR002035">
    <property type="entry name" value="VWF_A"/>
</dbReference>
<evidence type="ECO:0000313" key="4">
    <source>
        <dbReference type="Proteomes" id="UP000295150"/>
    </source>
</evidence>
<keyword evidence="1" id="KW-0812">Transmembrane</keyword>
<evidence type="ECO:0000259" key="2">
    <source>
        <dbReference type="PROSITE" id="PS50234"/>
    </source>
</evidence>
<feature type="transmembrane region" description="Helical" evidence="1">
    <location>
        <begin position="581"/>
        <end position="598"/>
    </location>
</feature>
<protein>
    <submittedName>
        <fullName evidence="3">Uncharacterized protein (TIGR03503 family)</fullName>
    </submittedName>
</protein>
<keyword evidence="1" id="KW-1133">Transmembrane helix</keyword>
<dbReference type="SUPFAM" id="SSF53300">
    <property type="entry name" value="vWA-like"/>
    <property type="match status" value="1"/>
</dbReference>